<evidence type="ECO:0000256" key="3">
    <source>
        <dbReference type="ARBA" id="ARBA00022692"/>
    </source>
</evidence>
<evidence type="ECO:0000256" key="1">
    <source>
        <dbReference type="ARBA" id="ARBA00004651"/>
    </source>
</evidence>
<feature type="transmembrane region" description="Helical" evidence="6">
    <location>
        <begin position="100"/>
        <end position="119"/>
    </location>
</feature>
<name>A0A1M6L301_PARC5</name>
<sequence>MTTSYELEKAIIKRVLITMTVLILLAFFTSQNPKTWILGYVFGGLIGILNFLHLGKTLERAVTMNPGKAQGYASSRYMLRYLTTAVVIAISLKADYLNGLATIIGLLLVKFSIFSIHLFDSKEYYKRIFKRREDNK</sequence>
<feature type="transmembrane region" description="Helical" evidence="6">
    <location>
        <begin position="36"/>
        <end position="56"/>
    </location>
</feature>
<dbReference type="AlphaFoldDB" id="A0A1M6L301"/>
<evidence type="ECO:0000313" key="8">
    <source>
        <dbReference type="Proteomes" id="UP000184465"/>
    </source>
</evidence>
<evidence type="ECO:0000256" key="5">
    <source>
        <dbReference type="ARBA" id="ARBA00023136"/>
    </source>
</evidence>
<dbReference type="RefSeq" id="WP_084111628.1">
    <property type="nucleotide sequence ID" value="NZ_FRAG01000005.1"/>
</dbReference>
<evidence type="ECO:0000256" key="2">
    <source>
        <dbReference type="ARBA" id="ARBA00022475"/>
    </source>
</evidence>
<comment type="subcellular location">
    <subcellularLocation>
        <location evidence="1">Cell membrane</location>
        <topology evidence="1">Multi-pass membrane protein</topology>
    </subcellularLocation>
</comment>
<accession>A0A1M6L301</accession>
<feature type="transmembrane region" description="Helical" evidence="6">
    <location>
        <begin position="12"/>
        <end position="30"/>
    </location>
</feature>
<dbReference type="Proteomes" id="UP000184465">
    <property type="component" value="Unassembled WGS sequence"/>
</dbReference>
<dbReference type="OrthoDB" id="1711023at2"/>
<reference evidence="7 8" key="1">
    <citation type="submission" date="2016-11" db="EMBL/GenBank/DDBJ databases">
        <authorList>
            <person name="Jaros S."/>
            <person name="Januszkiewicz K."/>
            <person name="Wedrychowicz H."/>
        </authorList>
    </citation>
    <scope>NUCLEOTIDE SEQUENCE [LARGE SCALE GENOMIC DNA]</scope>
    <source>
        <strain evidence="7 8">DSM 15212</strain>
    </source>
</reference>
<dbReference type="EMBL" id="FRAG01000005">
    <property type="protein sequence ID" value="SHJ65567.1"/>
    <property type="molecule type" value="Genomic_DNA"/>
</dbReference>
<gene>
    <name evidence="7" type="ORF">SAMN02745912_00624</name>
</gene>
<evidence type="ECO:0000256" key="4">
    <source>
        <dbReference type="ARBA" id="ARBA00022989"/>
    </source>
</evidence>
<organism evidence="7 8">
    <name type="scientific">Paramaledivibacter caminithermalis (strain DSM 15212 / CIP 107654 / DViRD3)</name>
    <name type="common">Clostridium caminithermale</name>
    <dbReference type="NCBI Taxonomy" id="1121301"/>
    <lineage>
        <taxon>Bacteria</taxon>
        <taxon>Bacillati</taxon>
        <taxon>Bacillota</taxon>
        <taxon>Clostridia</taxon>
        <taxon>Peptostreptococcales</taxon>
        <taxon>Caminicellaceae</taxon>
        <taxon>Paramaledivibacter</taxon>
    </lineage>
</organism>
<keyword evidence="8" id="KW-1185">Reference proteome</keyword>
<evidence type="ECO:0000313" key="7">
    <source>
        <dbReference type="EMBL" id="SHJ65567.1"/>
    </source>
</evidence>
<keyword evidence="3 6" id="KW-0812">Transmembrane</keyword>
<dbReference type="Pfam" id="PF03899">
    <property type="entry name" value="ATP-synt_I"/>
    <property type="match status" value="1"/>
</dbReference>
<keyword evidence="2" id="KW-1003">Cell membrane</keyword>
<protein>
    <submittedName>
        <fullName evidence="7">ATP synthase I chain</fullName>
    </submittedName>
</protein>
<dbReference type="InterPro" id="IPR005598">
    <property type="entry name" value="ATP_synth_I"/>
</dbReference>
<proteinExistence type="predicted"/>
<keyword evidence="5 6" id="KW-0472">Membrane</keyword>
<keyword evidence="4 6" id="KW-1133">Transmembrane helix</keyword>
<evidence type="ECO:0000256" key="6">
    <source>
        <dbReference type="SAM" id="Phobius"/>
    </source>
</evidence>
<dbReference type="STRING" id="1121301.SAMN02745912_00624"/>
<dbReference type="GO" id="GO:0005886">
    <property type="term" value="C:plasma membrane"/>
    <property type="evidence" value="ECO:0007669"/>
    <property type="project" value="UniProtKB-SubCell"/>
</dbReference>